<dbReference type="InterPro" id="IPR036156">
    <property type="entry name" value="Beta-gal/glucu_dom_sf"/>
</dbReference>
<dbReference type="Gene3D" id="2.60.120.260">
    <property type="entry name" value="Galactose-binding domain-like"/>
    <property type="match status" value="1"/>
</dbReference>
<dbReference type="SUPFAM" id="SSF49785">
    <property type="entry name" value="Galactose-binding domain-like"/>
    <property type="match status" value="1"/>
</dbReference>
<dbReference type="InterPro" id="IPR050887">
    <property type="entry name" value="Beta-mannosidase_GH2"/>
</dbReference>
<evidence type="ECO:0000259" key="17">
    <source>
        <dbReference type="Pfam" id="PF02836"/>
    </source>
</evidence>
<dbReference type="OrthoDB" id="2866996at2759"/>
<dbReference type="GO" id="GO:0005764">
    <property type="term" value="C:lysosome"/>
    <property type="evidence" value="ECO:0007669"/>
    <property type="project" value="UniProtKB-SubCell"/>
</dbReference>
<dbReference type="PANTHER" id="PTHR43730">
    <property type="entry name" value="BETA-MANNOSIDASE"/>
    <property type="match status" value="1"/>
</dbReference>
<evidence type="ECO:0000256" key="14">
    <source>
        <dbReference type="ARBA" id="ARBA00032581"/>
    </source>
</evidence>
<comment type="function">
    <text evidence="2">Exoglycosidase that cleaves the single beta-linked mannose residue from the non-reducing end of all N-linked glycoprotein oligosaccharides.</text>
</comment>
<dbReference type="GO" id="GO:0006516">
    <property type="term" value="P:glycoprotein catabolic process"/>
    <property type="evidence" value="ECO:0007669"/>
    <property type="project" value="TreeGrafter"/>
</dbReference>
<keyword evidence="12" id="KW-0458">Lysosome</keyword>
<dbReference type="InterPro" id="IPR013783">
    <property type="entry name" value="Ig-like_fold"/>
</dbReference>
<protein>
    <recommendedName>
        <fullName evidence="7">Beta-mannosidase</fullName>
        <ecNumber evidence="6">3.2.1.25</ecNumber>
    </recommendedName>
    <alternativeName>
        <fullName evidence="14">Lysosomal beta A mannosidase</fullName>
    </alternativeName>
    <alternativeName>
        <fullName evidence="15">Mannanase</fullName>
    </alternativeName>
</protein>
<dbReference type="Pfam" id="PF17753">
    <property type="entry name" value="Ig_mannosidase"/>
    <property type="match status" value="1"/>
</dbReference>
<dbReference type="InterPro" id="IPR041625">
    <property type="entry name" value="Beta-mannosidase_Ig"/>
</dbReference>
<name>A0A498S9N5_ACAVI</name>
<comment type="similarity">
    <text evidence="4">Belongs to the glycosyl hydrolase 2 family.</text>
</comment>
<keyword evidence="9" id="KW-0378">Hydrolase</keyword>
<evidence type="ECO:0000256" key="4">
    <source>
        <dbReference type="ARBA" id="ARBA00007401"/>
    </source>
</evidence>
<keyword evidence="8 16" id="KW-0732">Signal</keyword>
<dbReference type="Pfam" id="PF02836">
    <property type="entry name" value="Glyco_hydro_2_C"/>
    <property type="match status" value="1"/>
</dbReference>
<dbReference type="InterPro" id="IPR008979">
    <property type="entry name" value="Galactose-bd-like_sf"/>
</dbReference>
<dbReference type="AlphaFoldDB" id="A0A498S9N5"/>
<evidence type="ECO:0000256" key="9">
    <source>
        <dbReference type="ARBA" id="ARBA00022801"/>
    </source>
</evidence>
<comment type="subunit">
    <text evidence="5">Monomer.</text>
</comment>
<keyword evidence="11" id="KW-0325">Glycoprotein</keyword>
<evidence type="ECO:0000259" key="19">
    <source>
        <dbReference type="Pfam" id="PF22666"/>
    </source>
</evidence>
<evidence type="ECO:0000313" key="21">
    <source>
        <dbReference type="Proteomes" id="UP000276991"/>
    </source>
</evidence>
<gene>
    <name evidence="20" type="ORF">NAV_LOCUS200</name>
</gene>
<feature type="domain" description="Glycoside hydrolase family 2 catalytic" evidence="17">
    <location>
        <begin position="349"/>
        <end position="564"/>
    </location>
</feature>
<evidence type="ECO:0000256" key="6">
    <source>
        <dbReference type="ARBA" id="ARBA00012754"/>
    </source>
</evidence>
<evidence type="ECO:0000256" key="15">
    <source>
        <dbReference type="ARBA" id="ARBA00033445"/>
    </source>
</evidence>
<evidence type="ECO:0000256" key="16">
    <source>
        <dbReference type="SAM" id="SignalP"/>
    </source>
</evidence>
<evidence type="ECO:0000256" key="3">
    <source>
        <dbReference type="ARBA" id="ARBA00004371"/>
    </source>
</evidence>
<feature type="signal peptide" evidence="16">
    <location>
        <begin position="1"/>
        <end position="18"/>
    </location>
</feature>
<dbReference type="EMBL" id="UPTC01000011">
    <property type="protein sequence ID" value="VBB25370.1"/>
    <property type="molecule type" value="Genomic_DNA"/>
</dbReference>
<evidence type="ECO:0000256" key="12">
    <source>
        <dbReference type="ARBA" id="ARBA00023228"/>
    </source>
</evidence>
<dbReference type="InterPro" id="IPR054593">
    <property type="entry name" value="Beta-mannosidase-like_N2"/>
</dbReference>
<dbReference type="STRING" id="6277.A0A498S9N5"/>
<comment type="catalytic activity">
    <reaction evidence="1">
        <text>Hydrolysis of terminal, non-reducing beta-D-mannose residues in beta-D-mannosides.</text>
        <dbReference type="EC" id="3.2.1.25"/>
    </reaction>
</comment>
<feature type="chain" id="PRO_5019811569" description="Beta-mannosidase" evidence="16">
    <location>
        <begin position="19"/>
        <end position="886"/>
    </location>
</feature>
<feature type="domain" description="Beta-mannosidase-like galactose-binding" evidence="19">
    <location>
        <begin position="32"/>
        <end position="209"/>
    </location>
</feature>
<dbReference type="FunFam" id="3.20.20.80:FF:000050">
    <property type="entry name" value="Beta-mannosidase B"/>
    <property type="match status" value="1"/>
</dbReference>
<proteinExistence type="inferred from homology"/>
<dbReference type="EC" id="3.2.1.25" evidence="6"/>
<dbReference type="GO" id="GO:0005975">
    <property type="term" value="P:carbohydrate metabolic process"/>
    <property type="evidence" value="ECO:0007669"/>
    <property type="project" value="InterPro"/>
</dbReference>
<keyword evidence="10" id="KW-1015">Disulfide bond</keyword>
<feature type="domain" description="Beta-mannosidase Ig-fold" evidence="18">
    <location>
        <begin position="814"/>
        <end position="881"/>
    </location>
</feature>
<evidence type="ECO:0000256" key="13">
    <source>
        <dbReference type="ARBA" id="ARBA00023295"/>
    </source>
</evidence>
<dbReference type="InterPro" id="IPR017853">
    <property type="entry name" value="GH"/>
</dbReference>
<sequence length="886" mass="103657">MLLILPLLLIFEFKFGRATQSNGNFHLDEFQWYFQSANGSIQGSARVPGDIYQDLFVANYISEPLFGENDHLLRWVPRIDWIYYTTFTIPKNWSNVRGVLLNAGGFDTVADVYFNGVLVLKTYNQFVSYLIPLKQWNIGKNDLRIEFKSPINYAKQKSKEYQEQFGHVVPPVCPVPEFQGECHINFIRKVQASFSWDWGPSFPTIGIWKPISIEGVEAIFVDKVSAVVSFKKEQQFIISLRITVWSAIKVKYARVTLSLPEISITDRFITSFDRMSQNIAERRISVPNDAVERWWPNGNGKQKLYKLIASVFYKEQNFSKEIRVGFRTVQLIQDYVNSEKPTQGRHFYFMINDKPIFFKGSNWIPSSAFPARNHRFKEKFLLESARESNMNVLRVWGGGRYESDHFYDLADELGLMIWQDMMFACALYPVDERYLDNVREEVYSQVERLRHHPSIVVWAGNNENELGVRQWFFAENYSLTDSVSDYMKLYNETIRPIITKLDGTRPYLLSSPTNGVESEKEGGVAKYPADEKYGDIHFYNELDDLWKDSTYQIPRCSSEYGVQSFPRKETMLKWLNETEWSYTSEGMRRRQHHPGGFLAQLSMIFSHFKIPNECGKAVNDDCVYLRTEKFMDRFVYLSQWRGRLTEDGRGNTMCALYWQLNDLWVAPTWSTIDYELSWKPAHYFARRFFAPVIFSLEVDDDVHLFIVSDLLKPIFNVRVVLEIFWFDRLFPVDVFEQEISSIYPLSSVEIPINETISNRIRERGKDRSILRGRILSNNGTQIGYDTVHLPDKLFKIDEVNFGKAWIRELHRRNDLLYELKLKANKLAPFVYMELAPGLIGWFSDNAFTMTEPRKTVVLFLFKEPGYQLTKDDITICSLRDCGKTNI</sequence>
<evidence type="ECO:0000313" key="20">
    <source>
        <dbReference type="EMBL" id="VBB25370.1"/>
    </source>
</evidence>
<dbReference type="InterPro" id="IPR006103">
    <property type="entry name" value="Glyco_hydro_2_cat"/>
</dbReference>
<evidence type="ECO:0000256" key="10">
    <source>
        <dbReference type="ARBA" id="ARBA00023157"/>
    </source>
</evidence>
<evidence type="ECO:0000256" key="5">
    <source>
        <dbReference type="ARBA" id="ARBA00011245"/>
    </source>
</evidence>
<evidence type="ECO:0000259" key="18">
    <source>
        <dbReference type="Pfam" id="PF17753"/>
    </source>
</evidence>
<accession>A0A498S9N5</accession>
<evidence type="ECO:0000256" key="2">
    <source>
        <dbReference type="ARBA" id="ARBA00003150"/>
    </source>
</evidence>
<dbReference type="Gene3D" id="3.20.20.80">
    <property type="entry name" value="Glycosidases"/>
    <property type="match status" value="1"/>
</dbReference>
<dbReference type="FunFam" id="2.60.120.260:FF:000060">
    <property type="entry name" value="Probable beta-mannosidase"/>
    <property type="match status" value="1"/>
</dbReference>
<dbReference type="Proteomes" id="UP000276991">
    <property type="component" value="Unassembled WGS sequence"/>
</dbReference>
<organism evidence="20 21">
    <name type="scientific">Acanthocheilonema viteae</name>
    <name type="common">Filarial nematode worm</name>
    <name type="synonym">Dipetalonema viteae</name>
    <dbReference type="NCBI Taxonomy" id="6277"/>
    <lineage>
        <taxon>Eukaryota</taxon>
        <taxon>Metazoa</taxon>
        <taxon>Ecdysozoa</taxon>
        <taxon>Nematoda</taxon>
        <taxon>Chromadorea</taxon>
        <taxon>Rhabditida</taxon>
        <taxon>Spirurina</taxon>
        <taxon>Spiruromorpha</taxon>
        <taxon>Filarioidea</taxon>
        <taxon>Onchocercidae</taxon>
        <taxon>Acanthocheilonema</taxon>
    </lineage>
</organism>
<evidence type="ECO:0000256" key="11">
    <source>
        <dbReference type="ARBA" id="ARBA00023180"/>
    </source>
</evidence>
<dbReference type="SUPFAM" id="SSF49303">
    <property type="entry name" value="beta-Galactosidase/glucuronidase domain"/>
    <property type="match status" value="1"/>
</dbReference>
<dbReference type="Gene3D" id="2.60.40.10">
    <property type="entry name" value="Immunoglobulins"/>
    <property type="match status" value="2"/>
</dbReference>
<keyword evidence="13" id="KW-0326">Glycosidase</keyword>
<evidence type="ECO:0000256" key="7">
    <source>
        <dbReference type="ARBA" id="ARBA00015707"/>
    </source>
</evidence>
<evidence type="ECO:0000256" key="8">
    <source>
        <dbReference type="ARBA" id="ARBA00022729"/>
    </source>
</evidence>
<dbReference type="Pfam" id="PF22666">
    <property type="entry name" value="Glyco_hydro_2_N2"/>
    <property type="match status" value="1"/>
</dbReference>
<reference evidence="20" key="1">
    <citation type="submission" date="2018-08" db="EMBL/GenBank/DDBJ databases">
        <authorList>
            <person name="Laetsch R D."/>
            <person name="Stevens L."/>
            <person name="Kumar S."/>
            <person name="Blaxter L. M."/>
        </authorList>
    </citation>
    <scope>NUCLEOTIDE SEQUENCE [LARGE SCALE GENOMIC DNA]</scope>
</reference>
<dbReference type="GO" id="GO:0004567">
    <property type="term" value="F:beta-mannosidase activity"/>
    <property type="evidence" value="ECO:0007669"/>
    <property type="project" value="UniProtKB-EC"/>
</dbReference>
<comment type="subcellular location">
    <subcellularLocation>
        <location evidence="3">Lysosome</location>
    </subcellularLocation>
</comment>
<evidence type="ECO:0000256" key="1">
    <source>
        <dbReference type="ARBA" id="ARBA00000829"/>
    </source>
</evidence>
<keyword evidence="21" id="KW-1185">Reference proteome</keyword>
<dbReference type="PANTHER" id="PTHR43730:SF1">
    <property type="entry name" value="BETA-MANNOSIDASE"/>
    <property type="match status" value="1"/>
</dbReference>
<dbReference type="SUPFAM" id="SSF51445">
    <property type="entry name" value="(Trans)glycosidases"/>
    <property type="match status" value="1"/>
</dbReference>